<reference evidence="1" key="1">
    <citation type="submission" date="2014-09" db="EMBL/GenBank/DDBJ databases">
        <authorList>
            <person name="Magalhaes I.L.F."/>
            <person name="Oliveira U."/>
            <person name="Santos F.R."/>
            <person name="Vidigal T.H.D.A."/>
            <person name="Brescovit A.D."/>
            <person name="Santos A.J."/>
        </authorList>
    </citation>
    <scope>NUCLEOTIDE SEQUENCE</scope>
    <source>
        <tissue evidence="1">Shoot tissue taken approximately 20 cm above the soil surface</tissue>
    </source>
</reference>
<proteinExistence type="predicted"/>
<reference evidence="1" key="2">
    <citation type="journal article" date="2015" name="Data Brief">
        <title>Shoot transcriptome of the giant reed, Arundo donax.</title>
        <authorList>
            <person name="Barrero R.A."/>
            <person name="Guerrero F.D."/>
            <person name="Moolhuijzen P."/>
            <person name="Goolsby J.A."/>
            <person name="Tidwell J."/>
            <person name="Bellgard S.E."/>
            <person name="Bellgard M.I."/>
        </authorList>
    </citation>
    <scope>NUCLEOTIDE SEQUENCE</scope>
    <source>
        <tissue evidence="1">Shoot tissue taken approximately 20 cm above the soil surface</tissue>
    </source>
</reference>
<dbReference type="AlphaFoldDB" id="A0A0A8ZEM5"/>
<protein>
    <submittedName>
        <fullName evidence="1">Uncharacterized protein</fullName>
    </submittedName>
</protein>
<sequence length="39" mass="4005">MATSTWARRLGGASSSWIPRTAGATCCWPTSPPPAGGRT</sequence>
<name>A0A0A8ZEM5_ARUDO</name>
<accession>A0A0A8ZEM5</accession>
<organism evidence="1">
    <name type="scientific">Arundo donax</name>
    <name type="common">Giant reed</name>
    <name type="synonym">Donax arundinaceus</name>
    <dbReference type="NCBI Taxonomy" id="35708"/>
    <lineage>
        <taxon>Eukaryota</taxon>
        <taxon>Viridiplantae</taxon>
        <taxon>Streptophyta</taxon>
        <taxon>Embryophyta</taxon>
        <taxon>Tracheophyta</taxon>
        <taxon>Spermatophyta</taxon>
        <taxon>Magnoliopsida</taxon>
        <taxon>Liliopsida</taxon>
        <taxon>Poales</taxon>
        <taxon>Poaceae</taxon>
        <taxon>PACMAD clade</taxon>
        <taxon>Arundinoideae</taxon>
        <taxon>Arundineae</taxon>
        <taxon>Arundo</taxon>
    </lineage>
</organism>
<evidence type="ECO:0000313" key="1">
    <source>
        <dbReference type="EMBL" id="JAD33337.1"/>
    </source>
</evidence>
<dbReference type="EMBL" id="GBRH01264558">
    <property type="protein sequence ID" value="JAD33337.1"/>
    <property type="molecule type" value="Transcribed_RNA"/>
</dbReference>